<dbReference type="AlphaFoldDB" id="A0A480AX10"/>
<gene>
    <name evidence="2" type="ORF">AQPW35_34160</name>
</gene>
<organism evidence="2 3">
    <name type="scientific">Pseudaquabacterium pictum</name>
    <dbReference type="NCBI Taxonomy" id="2315236"/>
    <lineage>
        <taxon>Bacteria</taxon>
        <taxon>Pseudomonadati</taxon>
        <taxon>Pseudomonadota</taxon>
        <taxon>Betaproteobacteria</taxon>
        <taxon>Burkholderiales</taxon>
        <taxon>Sphaerotilaceae</taxon>
        <taxon>Pseudaquabacterium</taxon>
    </lineage>
</organism>
<comment type="caution">
    <text evidence="2">The sequence shown here is derived from an EMBL/GenBank/DDBJ whole genome shotgun (WGS) entry which is preliminary data.</text>
</comment>
<feature type="compositionally biased region" description="Basic and acidic residues" evidence="1">
    <location>
        <begin position="141"/>
        <end position="155"/>
    </location>
</feature>
<accession>A0A480AX10</accession>
<evidence type="ECO:0000313" key="3">
    <source>
        <dbReference type="Proteomes" id="UP000301751"/>
    </source>
</evidence>
<dbReference type="Proteomes" id="UP000301751">
    <property type="component" value="Unassembled WGS sequence"/>
</dbReference>
<dbReference type="EMBL" id="BJCL01000009">
    <property type="protein sequence ID" value="GCL64335.1"/>
    <property type="molecule type" value="Genomic_DNA"/>
</dbReference>
<sequence length="265" mass="27965">MRAPRNSVLPQIVAVAWVRGYVDHITVRAIIQCSHNAVGARIHGAIAGGHLVELPGHKPKRWGLTPERLDAIRSMPTQAELRVLAEQTAQKVQRIAAIQAAEREERVAARRAALARAATDQAQARKAKREAARAATAAARAEAKAARQQALDKARAAATREPSAGQRPPLLPGSQMLVPPPAGAAPGVVVRDQALQLAQQPVQDPKGLLTPRPQPAAGAAPILLRGGLLAPADGPYIRPGAQAHQAVLSRRGDALVPHRPPLSQP</sequence>
<evidence type="ECO:0000256" key="1">
    <source>
        <dbReference type="SAM" id="MobiDB-lite"/>
    </source>
</evidence>
<feature type="region of interest" description="Disordered" evidence="1">
    <location>
        <begin position="120"/>
        <end position="185"/>
    </location>
</feature>
<reference evidence="3" key="1">
    <citation type="submission" date="2019-03" db="EMBL/GenBank/DDBJ databases">
        <title>Aquabacterium pictum sp.nov., the first bacteriochlorophyll a-containing freshwater bacterium in the genus Aquabacterium of the class Betaproteobacteria.</title>
        <authorList>
            <person name="Hirose S."/>
            <person name="Tank M."/>
            <person name="Hara E."/>
            <person name="Tamaki H."/>
            <person name="Takaichi S."/>
            <person name="Haruta S."/>
            <person name="Hanada S."/>
        </authorList>
    </citation>
    <scope>NUCLEOTIDE SEQUENCE [LARGE SCALE GENOMIC DNA]</scope>
    <source>
        <strain evidence="3">W35</strain>
    </source>
</reference>
<protein>
    <submittedName>
        <fullName evidence="2">Uncharacterized protein</fullName>
    </submittedName>
</protein>
<name>A0A480AX10_9BURK</name>
<dbReference type="RefSeq" id="WP_137734071.1">
    <property type="nucleotide sequence ID" value="NZ_BJCL01000009.1"/>
</dbReference>
<proteinExistence type="predicted"/>
<evidence type="ECO:0000313" key="2">
    <source>
        <dbReference type="EMBL" id="GCL64335.1"/>
    </source>
</evidence>
<keyword evidence="3" id="KW-1185">Reference proteome</keyword>
<feature type="region of interest" description="Disordered" evidence="1">
    <location>
        <begin position="236"/>
        <end position="265"/>
    </location>
</feature>